<comment type="caution">
    <text evidence="4">The sequence shown here is derived from an EMBL/GenBank/DDBJ whole genome shotgun (WGS) entry which is preliminary data.</text>
</comment>
<dbReference type="SUPFAM" id="SSF55811">
    <property type="entry name" value="Nudix"/>
    <property type="match status" value="1"/>
</dbReference>
<organism evidence="4 5">
    <name type="scientific">Virgisporangium aliadipatigenens</name>
    <dbReference type="NCBI Taxonomy" id="741659"/>
    <lineage>
        <taxon>Bacteria</taxon>
        <taxon>Bacillati</taxon>
        <taxon>Actinomycetota</taxon>
        <taxon>Actinomycetes</taxon>
        <taxon>Micromonosporales</taxon>
        <taxon>Micromonosporaceae</taxon>
        <taxon>Virgisporangium</taxon>
    </lineage>
</organism>
<dbReference type="EMBL" id="BOPF01000062">
    <property type="protein sequence ID" value="GIJ52032.1"/>
    <property type="molecule type" value="Genomic_DNA"/>
</dbReference>
<dbReference type="Pfam" id="PF00293">
    <property type="entry name" value="NUDIX"/>
    <property type="match status" value="1"/>
</dbReference>
<dbReference type="InterPro" id="IPR015797">
    <property type="entry name" value="NUDIX_hydrolase-like_dom_sf"/>
</dbReference>
<dbReference type="AlphaFoldDB" id="A0A8J4DXF1"/>
<dbReference type="InterPro" id="IPR000086">
    <property type="entry name" value="NUDIX_hydrolase_dom"/>
</dbReference>
<evidence type="ECO:0000313" key="5">
    <source>
        <dbReference type="Proteomes" id="UP000619260"/>
    </source>
</evidence>
<dbReference type="PANTHER" id="PTHR43046:SF14">
    <property type="entry name" value="MUTT_NUDIX FAMILY PROTEIN"/>
    <property type="match status" value="1"/>
</dbReference>
<name>A0A8J4DXF1_9ACTN</name>
<dbReference type="CDD" id="cd02883">
    <property type="entry name" value="NUDIX_Hydrolase"/>
    <property type="match status" value="1"/>
</dbReference>
<dbReference type="PROSITE" id="PS51462">
    <property type="entry name" value="NUDIX"/>
    <property type="match status" value="1"/>
</dbReference>
<reference evidence="4" key="1">
    <citation type="submission" date="2021-01" db="EMBL/GenBank/DDBJ databases">
        <title>Whole genome shotgun sequence of Virgisporangium aliadipatigenens NBRC 105644.</title>
        <authorList>
            <person name="Komaki H."/>
            <person name="Tamura T."/>
        </authorList>
    </citation>
    <scope>NUCLEOTIDE SEQUENCE</scope>
    <source>
        <strain evidence="4">NBRC 105644</strain>
    </source>
</reference>
<comment type="cofactor">
    <cofactor evidence="1">
        <name>Mg(2+)</name>
        <dbReference type="ChEBI" id="CHEBI:18420"/>
    </cofactor>
</comment>
<proteinExistence type="predicted"/>
<accession>A0A8J4DXF1</accession>
<dbReference type="PANTHER" id="PTHR43046">
    <property type="entry name" value="GDP-MANNOSE MANNOSYL HYDROLASE"/>
    <property type="match status" value="1"/>
</dbReference>
<dbReference type="GO" id="GO:0016787">
    <property type="term" value="F:hydrolase activity"/>
    <property type="evidence" value="ECO:0007669"/>
    <property type="project" value="UniProtKB-KW"/>
</dbReference>
<sequence>MVTDDAGRVLLCQQRHGHQRWGLPGGGIRPDESPVHAVLRDIFAEIGTEIELVDLVGLYTLSGDSCGDDVPDLVTHVFRGRLSGGREVALNSPKVGRLMWCDTDALPEALTATTRAALADAAKGCSGVLRAVSRDPEPVLT</sequence>
<evidence type="ECO:0000259" key="3">
    <source>
        <dbReference type="PROSITE" id="PS51462"/>
    </source>
</evidence>
<keyword evidence="5" id="KW-1185">Reference proteome</keyword>
<feature type="domain" description="Nudix hydrolase" evidence="3">
    <location>
        <begin position="1"/>
        <end position="123"/>
    </location>
</feature>
<evidence type="ECO:0000256" key="1">
    <source>
        <dbReference type="ARBA" id="ARBA00001946"/>
    </source>
</evidence>
<gene>
    <name evidence="4" type="ORF">Val02_89180</name>
</gene>
<keyword evidence="2" id="KW-0378">Hydrolase</keyword>
<dbReference type="Gene3D" id="3.90.79.10">
    <property type="entry name" value="Nucleoside Triphosphate Pyrophosphohydrolase"/>
    <property type="match status" value="1"/>
</dbReference>
<evidence type="ECO:0000256" key="2">
    <source>
        <dbReference type="ARBA" id="ARBA00022801"/>
    </source>
</evidence>
<protein>
    <recommendedName>
        <fullName evidence="3">Nudix hydrolase domain-containing protein</fullName>
    </recommendedName>
</protein>
<evidence type="ECO:0000313" key="4">
    <source>
        <dbReference type="EMBL" id="GIJ52032.1"/>
    </source>
</evidence>
<dbReference type="Proteomes" id="UP000619260">
    <property type="component" value="Unassembled WGS sequence"/>
</dbReference>